<reference evidence="11 14" key="2">
    <citation type="submission" date="2020-07" db="EMBL/GenBank/DDBJ databases">
        <title>Mycobacterium kansasii (former subtype) with zoonotic potential isolated from diseased indoor pet cat, Japan.</title>
        <authorList>
            <person name="Fukano H."/>
            <person name="Terazono T."/>
            <person name="Hoshino Y."/>
        </authorList>
    </citation>
    <scope>NUCLEOTIDE SEQUENCE [LARGE SCALE GENOMIC DNA]</scope>
    <source>
        <strain evidence="11 14">Kuro-I</strain>
    </source>
</reference>
<evidence type="ECO:0000256" key="2">
    <source>
        <dbReference type="ARBA" id="ARBA00022527"/>
    </source>
</evidence>
<dbReference type="PANTHER" id="PTHR43289:SF6">
    <property type="entry name" value="SERINE_THREONINE-PROTEIN KINASE NEKL-3"/>
    <property type="match status" value="1"/>
</dbReference>
<evidence type="ECO:0000313" key="14">
    <source>
        <dbReference type="Proteomes" id="UP000516380"/>
    </source>
</evidence>
<dbReference type="FunFam" id="3.30.200.20:FF:000035">
    <property type="entry name" value="Serine/threonine protein kinase Stk1"/>
    <property type="match status" value="1"/>
</dbReference>
<keyword evidence="4 9" id="KW-0547">Nucleotide-binding</keyword>
<proteinExistence type="predicted"/>
<dbReference type="GO" id="GO:0005524">
    <property type="term" value="F:ATP binding"/>
    <property type="evidence" value="ECO:0007669"/>
    <property type="project" value="UniProtKB-UniRule"/>
</dbReference>
<dbReference type="GO" id="GO:0004674">
    <property type="term" value="F:protein serine/threonine kinase activity"/>
    <property type="evidence" value="ECO:0007669"/>
    <property type="project" value="UniProtKB-KW"/>
</dbReference>
<feature type="binding site" evidence="9">
    <location>
        <position position="132"/>
    </location>
    <ligand>
        <name>ATP</name>
        <dbReference type="ChEBI" id="CHEBI:30616"/>
    </ligand>
</feature>
<dbReference type="Pfam" id="PF00069">
    <property type="entry name" value="Pkinase"/>
    <property type="match status" value="1"/>
</dbReference>
<dbReference type="InterPro" id="IPR011009">
    <property type="entry name" value="Kinase-like_dom_sf"/>
</dbReference>
<keyword evidence="2" id="KW-0723">Serine/threonine-protein kinase</keyword>
<dbReference type="CDD" id="cd14014">
    <property type="entry name" value="STKc_PknB_like"/>
    <property type="match status" value="1"/>
</dbReference>
<reference evidence="12 13" key="1">
    <citation type="submission" date="2017-02" db="EMBL/GenBank/DDBJ databases">
        <title>Complete genome sequences of Mycobacterium kansasii strains isolated from rhesus macaques.</title>
        <authorList>
            <person name="Panda A."/>
            <person name="Nagaraj S."/>
            <person name="Zhao X."/>
            <person name="Tettelin H."/>
            <person name="Detolla L.J."/>
        </authorList>
    </citation>
    <scope>NUCLEOTIDE SEQUENCE [LARGE SCALE GENOMIC DNA]</scope>
    <source>
        <strain evidence="12 13">11-3813</strain>
    </source>
</reference>
<evidence type="ECO:0000256" key="7">
    <source>
        <dbReference type="ARBA" id="ARBA00047899"/>
    </source>
</evidence>
<evidence type="ECO:0000256" key="9">
    <source>
        <dbReference type="PROSITE-ProRule" id="PRU10141"/>
    </source>
</evidence>
<sequence length="210" mass="23093">MAVGDILDPEPRCGNDKAVLTCATSVDFYRSACCRSAPGGPRSRNDVVLHAKYCAPVPPLHRLCGASSSQGGRVNRLCRLAWIASTLTVAGQDAVGGTPFGRYRLVELLGHGGMGEVWRAHDTGTDRIVAIKLLHPHFSDNEEFKRRFRREAHAAARLNTPHAIPIYDYGEIDGRLYMCMRLIEGRDLQSVLAEGAARPRMGPPHHRTSR</sequence>
<keyword evidence="5 12" id="KW-0418">Kinase</keyword>
<dbReference type="InterPro" id="IPR000719">
    <property type="entry name" value="Prot_kinase_dom"/>
</dbReference>
<evidence type="ECO:0000256" key="4">
    <source>
        <dbReference type="ARBA" id="ARBA00022741"/>
    </source>
</evidence>
<dbReference type="Gene3D" id="3.30.200.20">
    <property type="entry name" value="Phosphorylase Kinase, domain 1"/>
    <property type="match status" value="1"/>
</dbReference>
<evidence type="ECO:0000313" key="12">
    <source>
        <dbReference type="EMBL" id="OOK76549.1"/>
    </source>
</evidence>
<dbReference type="EMBL" id="MVBM01000003">
    <property type="protein sequence ID" value="OOK76549.1"/>
    <property type="molecule type" value="Genomic_DNA"/>
</dbReference>
<dbReference type="InterPro" id="IPR017441">
    <property type="entry name" value="Protein_kinase_ATP_BS"/>
</dbReference>
<accession>A0A1V3XBD6</accession>
<dbReference type="SUPFAM" id="SSF56112">
    <property type="entry name" value="Protein kinase-like (PK-like)"/>
    <property type="match status" value="1"/>
</dbReference>
<evidence type="ECO:0000256" key="6">
    <source>
        <dbReference type="ARBA" id="ARBA00022840"/>
    </source>
</evidence>
<gene>
    <name evidence="12" type="ORF">BZL30_4247</name>
    <name evidence="11" type="ORF">NIIDMKKI_74090</name>
</gene>
<feature type="domain" description="Protein kinase" evidence="10">
    <location>
        <begin position="103"/>
        <end position="210"/>
    </location>
</feature>
<dbReference type="EC" id="2.7.11.1" evidence="1"/>
<evidence type="ECO:0000256" key="3">
    <source>
        <dbReference type="ARBA" id="ARBA00022679"/>
    </source>
</evidence>
<dbReference type="Proteomes" id="UP000189229">
    <property type="component" value="Unassembled WGS sequence"/>
</dbReference>
<keyword evidence="6 9" id="KW-0067">ATP-binding</keyword>
<evidence type="ECO:0000313" key="11">
    <source>
        <dbReference type="EMBL" id="BCI92203.1"/>
    </source>
</evidence>
<dbReference type="PROSITE" id="PS00107">
    <property type="entry name" value="PROTEIN_KINASE_ATP"/>
    <property type="match status" value="1"/>
</dbReference>
<evidence type="ECO:0000256" key="5">
    <source>
        <dbReference type="ARBA" id="ARBA00022777"/>
    </source>
</evidence>
<evidence type="ECO:0000259" key="10">
    <source>
        <dbReference type="PROSITE" id="PS50011"/>
    </source>
</evidence>
<dbReference type="PROSITE" id="PS50011">
    <property type="entry name" value="PROTEIN_KINASE_DOM"/>
    <property type="match status" value="1"/>
</dbReference>
<comment type="catalytic activity">
    <reaction evidence="7">
        <text>L-threonyl-[protein] + ATP = O-phospho-L-threonyl-[protein] + ADP + H(+)</text>
        <dbReference type="Rhea" id="RHEA:46608"/>
        <dbReference type="Rhea" id="RHEA-COMP:11060"/>
        <dbReference type="Rhea" id="RHEA-COMP:11605"/>
        <dbReference type="ChEBI" id="CHEBI:15378"/>
        <dbReference type="ChEBI" id="CHEBI:30013"/>
        <dbReference type="ChEBI" id="CHEBI:30616"/>
        <dbReference type="ChEBI" id="CHEBI:61977"/>
        <dbReference type="ChEBI" id="CHEBI:456216"/>
        <dbReference type="EC" id="2.7.11.1"/>
    </reaction>
</comment>
<dbReference type="EMBL" id="AP023343">
    <property type="protein sequence ID" value="BCI92203.1"/>
    <property type="molecule type" value="Genomic_DNA"/>
</dbReference>
<evidence type="ECO:0000256" key="1">
    <source>
        <dbReference type="ARBA" id="ARBA00012513"/>
    </source>
</evidence>
<dbReference type="Proteomes" id="UP000516380">
    <property type="component" value="Chromosome"/>
</dbReference>
<keyword evidence="3" id="KW-0808">Transferase</keyword>
<dbReference type="PANTHER" id="PTHR43289">
    <property type="entry name" value="MITOGEN-ACTIVATED PROTEIN KINASE KINASE KINASE 20-RELATED"/>
    <property type="match status" value="1"/>
</dbReference>
<keyword evidence="14" id="KW-1185">Reference proteome</keyword>
<evidence type="ECO:0000313" key="13">
    <source>
        <dbReference type="Proteomes" id="UP000189229"/>
    </source>
</evidence>
<protein>
    <recommendedName>
        <fullName evidence="1">non-specific serine/threonine protein kinase</fullName>
        <ecNumber evidence="1">2.7.11.1</ecNumber>
    </recommendedName>
</protein>
<organism evidence="12 13">
    <name type="scientific">Mycobacterium kansasii</name>
    <dbReference type="NCBI Taxonomy" id="1768"/>
    <lineage>
        <taxon>Bacteria</taxon>
        <taxon>Bacillati</taxon>
        <taxon>Actinomycetota</taxon>
        <taxon>Actinomycetes</taxon>
        <taxon>Mycobacteriales</taxon>
        <taxon>Mycobacteriaceae</taxon>
        <taxon>Mycobacterium</taxon>
    </lineage>
</organism>
<evidence type="ECO:0000256" key="8">
    <source>
        <dbReference type="ARBA" id="ARBA00048679"/>
    </source>
</evidence>
<comment type="catalytic activity">
    <reaction evidence="8">
        <text>L-seryl-[protein] + ATP = O-phospho-L-seryl-[protein] + ADP + H(+)</text>
        <dbReference type="Rhea" id="RHEA:17989"/>
        <dbReference type="Rhea" id="RHEA-COMP:9863"/>
        <dbReference type="Rhea" id="RHEA-COMP:11604"/>
        <dbReference type="ChEBI" id="CHEBI:15378"/>
        <dbReference type="ChEBI" id="CHEBI:29999"/>
        <dbReference type="ChEBI" id="CHEBI:30616"/>
        <dbReference type="ChEBI" id="CHEBI:83421"/>
        <dbReference type="ChEBI" id="CHEBI:456216"/>
        <dbReference type="EC" id="2.7.11.1"/>
    </reaction>
</comment>
<name>A0A1V3XBD6_MYCKA</name>
<dbReference type="AlphaFoldDB" id="A0A1V3XBD6"/>